<gene>
    <name evidence="2" type="ORF">AVCANL283_06750</name>
</gene>
<keyword evidence="3" id="KW-1185">Reference proteome</keyword>
<evidence type="ECO:0000313" key="3">
    <source>
        <dbReference type="Proteomes" id="UP000786183"/>
    </source>
</evidence>
<evidence type="ECO:0000256" key="1">
    <source>
        <dbReference type="SAM" id="SignalP"/>
    </source>
</evidence>
<accession>A0ABS7WSP3</accession>
<feature type="signal peptide" evidence="1">
    <location>
        <begin position="1"/>
        <end position="20"/>
    </location>
</feature>
<name>A0ABS7WSP3_9BACT</name>
<organism evidence="2 3">
    <name type="scientific">Campylobacter canadensis</name>
    <dbReference type="NCBI Taxonomy" id="449520"/>
    <lineage>
        <taxon>Bacteria</taxon>
        <taxon>Pseudomonadati</taxon>
        <taxon>Campylobacterota</taxon>
        <taxon>Epsilonproteobacteria</taxon>
        <taxon>Campylobacterales</taxon>
        <taxon>Campylobacteraceae</taxon>
        <taxon>Campylobacter</taxon>
    </lineage>
</organism>
<feature type="chain" id="PRO_5047016850" description="Outer membrane protein beta-barrel domain-containing protein" evidence="1">
    <location>
        <begin position="21"/>
        <end position="216"/>
    </location>
</feature>
<dbReference type="Proteomes" id="UP000786183">
    <property type="component" value="Unassembled WGS sequence"/>
</dbReference>
<sequence length="216" mass="24269">MKKTLLSLSVLAALSTSAMASGFFDVSAGFGGAGNDYNDSNLTKASITWFHATTKEEGKTPFGFYFGYDNMNISKLKDTLLDTEVSENNLKLMLGFPFALGEEKRFIVAPLLGYSYNKLTIDNTIYKYSLKLSTLAYGVNTMYEYNNAFLNFNLIAYRGTMNKDTPKEETNTYLDTKLKIGYKFNNGFLIDGTLMHAKNFMYKSYTGFMLGIGYSY</sequence>
<comment type="caution">
    <text evidence="2">The sequence shown here is derived from an EMBL/GenBank/DDBJ whole genome shotgun (WGS) entry which is preliminary data.</text>
</comment>
<evidence type="ECO:0000313" key="2">
    <source>
        <dbReference type="EMBL" id="MBZ7987795.1"/>
    </source>
</evidence>
<keyword evidence="1" id="KW-0732">Signal</keyword>
<evidence type="ECO:0008006" key="4">
    <source>
        <dbReference type="Google" id="ProtNLM"/>
    </source>
</evidence>
<proteinExistence type="predicted"/>
<protein>
    <recommendedName>
        <fullName evidence="4">Outer membrane protein beta-barrel domain-containing protein</fullName>
    </recommendedName>
</protein>
<dbReference type="RefSeq" id="WP_172234292.1">
    <property type="nucleotide sequence ID" value="NZ_CP035946.1"/>
</dbReference>
<dbReference type="EMBL" id="JACGBB010000015">
    <property type="protein sequence ID" value="MBZ7987795.1"/>
    <property type="molecule type" value="Genomic_DNA"/>
</dbReference>
<reference evidence="2 3" key="1">
    <citation type="submission" date="2020-07" db="EMBL/GenBank/DDBJ databases">
        <title>Transfer of Campylobacter canadensis to the novel genus Avispirillum gen. nov., that also includes two novel species recovered from migratory waterfowl: Avispirillum anseris sp. nov. and Avispirillum brantae sp. nov.</title>
        <authorList>
            <person name="Miller W.G."/>
            <person name="Chapman M.H."/>
            <person name="Yee E."/>
            <person name="Inglis G.D."/>
        </authorList>
    </citation>
    <scope>NUCLEOTIDE SEQUENCE [LARGE SCALE GENOMIC DNA]</scope>
    <source>
        <strain evidence="2 3">L283</strain>
    </source>
</reference>